<dbReference type="AlphaFoldDB" id="A0AAV0XPH5"/>
<keyword evidence="2" id="KW-1185">Reference proteome</keyword>
<evidence type="ECO:0000313" key="2">
    <source>
        <dbReference type="Proteomes" id="UP001160148"/>
    </source>
</evidence>
<gene>
    <name evidence="1" type="ORF">MEUPH1_LOCUS24186</name>
</gene>
<organism evidence="1 2">
    <name type="scientific">Macrosiphum euphorbiae</name>
    <name type="common">potato aphid</name>
    <dbReference type="NCBI Taxonomy" id="13131"/>
    <lineage>
        <taxon>Eukaryota</taxon>
        <taxon>Metazoa</taxon>
        <taxon>Ecdysozoa</taxon>
        <taxon>Arthropoda</taxon>
        <taxon>Hexapoda</taxon>
        <taxon>Insecta</taxon>
        <taxon>Pterygota</taxon>
        <taxon>Neoptera</taxon>
        <taxon>Paraneoptera</taxon>
        <taxon>Hemiptera</taxon>
        <taxon>Sternorrhyncha</taxon>
        <taxon>Aphidomorpha</taxon>
        <taxon>Aphidoidea</taxon>
        <taxon>Aphididae</taxon>
        <taxon>Macrosiphini</taxon>
        <taxon>Macrosiphum</taxon>
    </lineage>
</organism>
<evidence type="ECO:0000313" key="1">
    <source>
        <dbReference type="EMBL" id="CAI6370018.1"/>
    </source>
</evidence>
<dbReference type="Proteomes" id="UP001160148">
    <property type="component" value="Unassembled WGS sequence"/>
</dbReference>
<dbReference type="EMBL" id="CARXXK010000140">
    <property type="protein sequence ID" value="CAI6370018.1"/>
    <property type="molecule type" value="Genomic_DNA"/>
</dbReference>
<sequence>MYSLSKAFFSFISKFDDSSMDPNTLLSGVPDCVWSFNTDFAHNSRKIPNVFICIMTFLQVKLAHMRCLD</sequence>
<reference evidence="1 2" key="1">
    <citation type="submission" date="2023-01" db="EMBL/GenBank/DDBJ databases">
        <authorList>
            <person name="Whitehead M."/>
        </authorList>
    </citation>
    <scope>NUCLEOTIDE SEQUENCE [LARGE SCALE GENOMIC DNA]</scope>
</reference>
<proteinExistence type="predicted"/>
<accession>A0AAV0XPH5</accession>
<comment type="caution">
    <text evidence="1">The sequence shown here is derived from an EMBL/GenBank/DDBJ whole genome shotgun (WGS) entry which is preliminary data.</text>
</comment>
<protein>
    <submittedName>
        <fullName evidence="1">Uncharacterized protein</fullName>
    </submittedName>
</protein>
<name>A0AAV0XPH5_9HEMI</name>